<sequence length="182" mass="20536">MERIWVDLDPIRFLIRSGYIGIGSGSGSTRSGSDPLTGLAVLVTISLARPHCSPYKDTFFRPVNQGFACPSYHGSLEVVPILKVSILLLLLLVPPTANKRHEPRTCYFPNRSFLPLLHSPSLFCSFPFGSRPLEFVHRETFLALQVGVWIYDSGKVLREVKIVEIPCAFEEIVYSLDLDWIW</sequence>
<gene>
    <name evidence="1" type="ORF">AXF42_Ash004243</name>
</gene>
<protein>
    <submittedName>
        <fullName evidence="1">Uncharacterized protein</fullName>
    </submittedName>
</protein>
<evidence type="ECO:0000313" key="2">
    <source>
        <dbReference type="Proteomes" id="UP000236161"/>
    </source>
</evidence>
<dbReference type="Proteomes" id="UP000236161">
    <property type="component" value="Unassembled WGS sequence"/>
</dbReference>
<keyword evidence="2" id="KW-1185">Reference proteome</keyword>
<reference evidence="1 2" key="1">
    <citation type="journal article" date="2017" name="Nature">
        <title>The Apostasia genome and the evolution of orchids.</title>
        <authorList>
            <person name="Zhang G.Q."/>
            <person name="Liu K.W."/>
            <person name="Li Z."/>
            <person name="Lohaus R."/>
            <person name="Hsiao Y.Y."/>
            <person name="Niu S.C."/>
            <person name="Wang J.Y."/>
            <person name="Lin Y.C."/>
            <person name="Xu Q."/>
            <person name="Chen L.J."/>
            <person name="Yoshida K."/>
            <person name="Fujiwara S."/>
            <person name="Wang Z.W."/>
            <person name="Zhang Y.Q."/>
            <person name="Mitsuda N."/>
            <person name="Wang M."/>
            <person name="Liu G.H."/>
            <person name="Pecoraro L."/>
            <person name="Huang H.X."/>
            <person name="Xiao X.J."/>
            <person name="Lin M."/>
            <person name="Wu X.Y."/>
            <person name="Wu W.L."/>
            <person name="Chen Y.Y."/>
            <person name="Chang S.B."/>
            <person name="Sakamoto S."/>
            <person name="Ohme-Takagi M."/>
            <person name="Yagi M."/>
            <person name="Zeng S.J."/>
            <person name="Shen C.Y."/>
            <person name="Yeh C.M."/>
            <person name="Luo Y.B."/>
            <person name="Tsai W.C."/>
            <person name="Van de Peer Y."/>
            <person name="Liu Z.J."/>
        </authorList>
    </citation>
    <scope>NUCLEOTIDE SEQUENCE [LARGE SCALE GENOMIC DNA]</scope>
    <source>
        <strain evidence="2">cv. Shenzhen</strain>
        <tissue evidence="1">Stem</tissue>
    </source>
</reference>
<accession>A0A2I0A2C3</accession>
<dbReference type="EMBL" id="KZ452037">
    <property type="protein sequence ID" value="PKA49702.1"/>
    <property type="molecule type" value="Genomic_DNA"/>
</dbReference>
<evidence type="ECO:0000313" key="1">
    <source>
        <dbReference type="EMBL" id="PKA49702.1"/>
    </source>
</evidence>
<organism evidence="1 2">
    <name type="scientific">Apostasia shenzhenica</name>
    <dbReference type="NCBI Taxonomy" id="1088818"/>
    <lineage>
        <taxon>Eukaryota</taxon>
        <taxon>Viridiplantae</taxon>
        <taxon>Streptophyta</taxon>
        <taxon>Embryophyta</taxon>
        <taxon>Tracheophyta</taxon>
        <taxon>Spermatophyta</taxon>
        <taxon>Magnoliopsida</taxon>
        <taxon>Liliopsida</taxon>
        <taxon>Asparagales</taxon>
        <taxon>Orchidaceae</taxon>
        <taxon>Apostasioideae</taxon>
        <taxon>Apostasia</taxon>
    </lineage>
</organism>
<dbReference type="AlphaFoldDB" id="A0A2I0A2C3"/>
<proteinExistence type="predicted"/>
<name>A0A2I0A2C3_9ASPA</name>